<accession>A0A2U1CX00</accession>
<keyword evidence="1 2" id="KW-0129">CBS domain</keyword>
<evidence type="ECO:0000256" key="1">
    <source>
        <dbReference type="ARBA" id="ARBA00023122"/>
    </source>
</evidence>
<protein>
    <submittedName>
        <fullName evidence="4">CBS domain protein</fullName>
    </submittedName>
</protein>
<dbReference type="EMBL" id="QEKQ01000004">
    <property type="protein sequence ID" value="PVY76787.1"/>
    <property type="molecule type" value="Genomic_DNA"/>
</dbReference>
<feature type="domain" description="CBS" evidence="3">
    <location>
        <begin position="12"/>
        <end position="70"/>
    </location>
</feature>
<dbReference type="PANTHER" id="PTHR43080">
    <property type="entry name" value="CBS DOMAIN-CONTAINING PROTEIN CBSX3, MITOCHONDRIAL"/>
    <property type="match status" value="1"/>
</dbReference>
<dbReference type="Gene3D" id="3.10.580.10">
    <property type="entry name" value="CBS-domain"/>
    <property type="match status" value="2"/>
</dbReference>
<dbReference type="AlphaFoldDB" id="A0A2U1CX00"/>
<dbReference type="PANTHER" id="PTHR43080:SF26">
    <property type="entry name" value="REGULATORY PROTEIN"/>
    <property type="match status" value="1"/>
</dbReference>
<dbReference type="SMART" id="SM00116">
    <property type="entry name" value="CBS"/>
    <property type="match status" value="2"/>
</dbReference>
<evidence type="ECO:0000313" key="4">
    <source>
        <dbReference type="EMBL" id="PVY76787.1"/>
    </source>
</evidence>
<dbReference type="CDD" id="cd04629">
    <property type="entry name" value="CBS_pair_bac"/>
    <property type="match status" value="1"/>
</dbReference>
<reference evidence="4 5" key="1">
    <citation type="submission" date="2018-04" db="EMBL/GenBank/DDBJ databases">
        <title>Genomic Encyclopedia of Type Strains, Phase IV (KMG-IV): sequencing the most valuable type-strain genomes for metagenomic binning, comparative biology and taxonomic classification.</title>
        <authorList>
            <person name="Goeker M."/>
        </authorList>
    </citation>
    <scope>NUCLEOTIDE SEQUENCE [LARGE SCALE GENOMIC DNA]</scope>
    <source>
        <strain evidence="4 5">DSM 28688</strain>
    </source>
</reference>
<dbReference type="InterPro" id="IPR000644">
    <property type="entry name" value="CBS_dom"/>
</dbReference>
<sequence>MSVRSLKASDVMWNHIEPIRCGTPLTKVVKSLLANHVTGLPVVDEKRHVIGFVSEQDCIHALLVSNYHSEGDPMVDDVMVSTPYTISPETSVVDLAQKLEKEKPKVYPVVEGGRLKGIVTRTAILAALARSGCGIETPRYAAAE</sequence>
<evidence type="ECO:0000313" key="5">
    <source>
        <dbReference type="Proteomes" id="UP000245887"/>
    </source>
</evidence>
<dbReference type="InterPro" id="IPR051257">
    <property type="entry name" value="Diverse_CBS-Domain"/>
</dbReference>
<dbReference type="InterPro" id="IPR044729">
    <property type="entry name" value="CBS_bac"/>
</dbReference>
<proteinExistence type="predicted"/>
<name>A0A2U1CX00_9GAMM</name>
<evidence type="ECO:0000256" key="2">
    <source>
        <dbReference type="PROSITE-ProRule" id="PRU00703"/>
    </source>
</evidence>
<dbReference type="SUPFAM" id="SSF54631">
    <property type="entry name" value="CBS-domain pair"/>
    <property type="match status" value="1"/>
</dbReference>
<evidence type="ECO:0000259" key="3">
    <source>
        <dbReference type="PROSITE" id="PS51371"/>
    </source>
</evidence>
<dbReference type="InterPro" id="IPR046342">
    <property type="entry name" value="CBS_dom_sf"/>
</dbReference>
<dbReference type="Proteomes" id="UP000245887">
    <property type="component" value="Unassembled WGS sequence"/>
</dbReference>
<gene>
    <name evidence="4" type="ORF">C8D92_10418</name>
</gene>
<feature type="domain" description="CBS" evidence="3">
    <location>
        <begin position="79"/>
        <end position="137"/>
    </location>
</feature>
<dbReference type="Pfam" id="PF00571">
    <property type="entry name" value="CBS"/>
    <property type="match status" value="2"/>
</dbReference>
<dbReference type="PROSITE" id="PS51371">
    <property type="entry name" value="CBS"/>
    <property type="match status" value="2"/>
</dbReference>
<organism evidence="4 5">
    <name type="scientific">Tamilnaduibacter salinus</name>
    <dbReference type="NCBI Taxonomy" id="1484056"/>
    <lineage>
        <taxon>Bacteria</taxon>
        <taxon>Pseudomonadati</taxon>
        <taxon>Pseudomonadota</taxon>
        <taxon>Gammaproteobacteria</taxon>
        <taxon>Pseudomonadales</taxon>
        <taxon>Marinobacteraceae</taxon>
        <taxon>Tamilnaduibacter</taxon>
    </lineage>
</organism>
<comment type="caution">
    <text evidence="4">The sequence shown here is derived from an EMBL/GenBank/DDBJ whole genome shotgun (WGS) entry which is preliminary data.</text>
</comment>